<organism evidence="2 3">
    <name type="scientific">Hymenobacter aerilatus</name>
    <dbReference type="NCBI Taxonomy" id="2932251"/>
    <lineage>
        <taxon>Bacteria</taxon>
        <taxon>Pseudomonadati</taxon>
        <taxon>Bacteroidota</taxon>
        <taxon>Cytophagia</taxon>
        <taxon>Cytophagales</taxon>
        <taxon>Hymenobacteraceae</taxon>
        <taxon>Hymenobacter</taxon>
    </lineage>
</organism>
<name>A0A8T9T1V2_9BACT</name>
<feature type="compositionally biased region" description="Polar residues" evidence="1">
    <location>
        <begin position="555"/>
        <end position="572"/>
    </location>
</feature>
<gene>
    <name evidence="2" type="ORF">MUN82_08660</name>
</gene>
<keyword evidence="3" id="KW-1185">Reference proteome</keyword>
<dbReference type="RefSeq" id="WP_245096689.1">
    <property type="nucleotide sequence ID" value="NZ_CP095053.1"/>
</dbReference>
<sequence length="801" mass="84774">MATRTPVINTNLVLEPWGGGGGLTVAFQRTSPAIASEGQQVAWTSTASGGTAPYTHIITAKNTNTQVVQTIGGPTQGATYTGFTTALAAGGYELRSTVTDAAGTQKISPVRNVTVQAVVTGPQGIAANFPTDALVYYSFDPVPEKFRMFAGNLGSMRHIPEATYTAGAEMDGRSLRDPYVVERNGVQRMVHTRLIRDPNSTYHEYYNNSPTVALATATNGKDFTFLKLLTVSDNPKATTWSPKIITISGQDYIICAISTVDNPNQDNNVNMLFKPVVIPVSGLFSDNPTTGTPIEITGSAIPENIIDPHIVLRNGVYHLFFKDEITKYLVRVTSSSPFSGYNTGTGNLTALGQGLEGNSIYQFNGRDLLIYDKYQTNEGVAYRGVDSSVSAFGGYTQEFLLSVGTNGVLPRHGSLVAAGRPELIEVPYLPPANSTAVARATFVGANETTENVQLTLRGLLSAAVAESTTYSMQFYDSGIAGGSTFQDANKDGGVYTFVVPAGATSATGFANSLKRKRGAAFTVGWRLVSVSNASVTLSTTLADVQGEYLVSQNGAMGSGPVTSQPPGTTGATTGMRWSGHDEDDTKTLVDVSVLTTPAYAQAYSLQVQFYDSGIAGGSTFQDANKDGGVVTVSVPANTSSFVLYANVVKNKRAVSYEAGWKIISVSDSAVKVDAVTGQGAFTVGPSGGSSANLPVVNVTGYKDAPANGKQVVHLTYTVDKPFAQDTTIYIQVTDSQNTNQYPEQAEPDADLLVFPAGVTTFSNTGTYPQLATPYNFVLKLRTSAAYRFGAQDNVLLVIDPL</sequence>
<reference evidence="2 3" key="1">
    <citation type="submission" date="2022-04" db="EMBL/GenBank/DDBJ databases">
        <title>Hymenobacter sp. isolated from the air.</title>
        <authorList>
            <person name="Won M."/>
            <person name="Lee C.-M."/>
            <person name="Woen H.-Y."/>
            <person name="Kwon S.-W."/>
        </authorList>
    </citation>
    <scope>NUCLEOTIDE SEQUENCE [LARGE SCALE GENOMIC DNA]</scope>
    <source>
        <strain evidence="3">5413 J-13</strain>
    </source>
</reference>
<dbReference type="AlphaFoldDB" id="A0A8T9T1V2"/>
<dbReference type="KEGG" id="haei:MUN82_08660"/>
<dbReference type="SUPFAM" id="SSF75005">
    <property type="entry name" value="Arabinanase/levansucrase/invertase"/>
    <property type="match status" value="1"/>
</dbReference>
<dbReference type="EMBL" id="CP095053">
    <property type="protein sequence ID" value="UOR07154.1"/>
    <property type="molecule type" value="Genomic_DNA"/>
</dbReference>
<protein>
    <submittedName>
        <fullName evidence="2">Uncharacterized protein</fullName>
    </submittedName>
</protein>
<proteinExistence type="predicted"/>
<dbReference type="InterPro" id="IPR023296">
    <property type="entry name" value="Glyco_hydro_beta-prop_sf"/>
</dbReference>
<evidence type="ECO:0000256" key="1">
    <source>
        <dbReference type="SAM" id="MobiDB-lite"/>
    </source>
</evidence>
<dbReference type="Proteomes" id="UP000829925">
    <property type="component" value="Chromosome"/>
</dbReference>
<evidence type="ECO:0000313" key="3">
    <source>
        <dbReference type="Proteomes" id="UP000829925"/>
    </source>
</evidence>
<evidence type="ECO:0000313" key="2">
    <source>
        <dbReference type="EMBL" id="UOR07154.1"/>
    </source>
</evidence>
<dbReference type="Gene3D" id="2.115.10.20">
    <property type="entry name" value="Glycosyl hydrolase domain, family 43"/>
    <property type="match status" value="1"/>
</dbReference>
<accession>A0A8T9T1V2</accession>
<feature type="region of interest" description="Disordered" evidence="1">
    <location>
        <begin position="555"/>
        <end position="582"/>
    </location>
</feature>